<evidence type="ECO:0000313" key="3">
    <source>
        <dbReference type="Proteomes" id="UP000282636"/>
    </source>
</evidence>
<gene>
    <name evidence="2" type="ORF">ALP44_05166</name>
</gene>
<feature type="transmembrane region" description="Helical" evidence="1">
    <location>
        <begin position="12"/>
        <end position="32"/>
    </location>
</feature>
<evidence type="ECO:0000313" key="2">
    <source>
        <dbReference type="EMBL" id="RMT69536.1"/>
    </source>
</evidence>
<keyword evidence="1" id="KW-1133">Transmembrane helix</keyword>
<feature type="non-terminal residue" evidence="2">
    <location>
        <position position="94"/>
    </location>
</feature>
<comment type="caution">
    <text evidence="2">The sequence shown here is derived from an EMBL/GenBank/DDBJ whole genome shotgun (WGS) entry which is preliminary data.</text>
</comment>
<keyword evidence="1" id="KW-0812">Transmembrane</keyword>
<accession>A0A3M5ND92</accession>
<name>A0A3M5ND92_PSESX</name>
<protein>
    <submittedName>
        <fullName evidence="2">Uncharacterized protein</fullName>
    </submittedName>
</protein>
<proteinExistence type="predicted"/>
<sequence>MTELREIHSVTRWGIAGILGAVLLSYSGHWWGKAVANEKHELAAYKSEVIAKNAEQQAVQVRTYSLEIRGVGIAVNDWHQSSVWREIVKETLKK</sequence>
<dbReference type="Proteomes" id="UP000282636">
    <property type="component" value="Unassembled WGS sequence"/>
</dbReference>
<dbReference type="AlphaFoldDB" id="A0A3M5ND92"/>
<reference evidence="2 3" key="1">
    <citation type="submission" date="2018-08" db="EMBL/GenBank/DDBJ databases">
        <title>Recombination of ecologically and evolutionarily significant loci maintains genetic cohesion in the Pseudomonas syringae species complex.</title>
        <authorList>
            <person name="Dillon M."/>
            <person name="Thakur S."/>
            <person name="Almeida R.N.D."/>
            <person name="Weir B.S."/>
            <person name="Guttman D.S."/>
        </authorList>
    </citation>
    <scope>NUCLEOTIDE SEQUENCE [LARGE SCALE GENOMIC DNA]</scope>
    <source>
        <strain evidence="2 3">ICMP 3934</strain>
    </source>
</reference>
<evidence type="ECO:0000256" key="1">
    <source>
        <dbReference type="SAM" id="Phobius"/>
    </source>
</evidence>
<dbReference type="EMBL" id="RBTL01000126">
    <property type="protein sequence ID" value="RMT69536.1"/>
    <property type="molecule type" value="Genomic_DNA"/>
</dbReference>
<organism evidence="2 3">
    <name type="scientific">Pseudomonas syringae pv. theae</name>
    <dbReference type="NCBI Taxonomy" id="103985"/>
    <lineage>
        <taxon>Bacteria</taxon>
        <taxon>Pseudomonadati</taxon>
        <taxon>Pseudomonadota</taxon>
        <taxon>Gammaproteobacteria</taxon>
        <taxon>Pseudomonadales</taxon>
        <taxon>Pseudomonadaceae</taxon>
        <taxon>Pseudomonas</taxon>
        <taxon>Pseudomonas syringae</taxon>
    </lineage>
</organism>
<keyword evidence="1" id="KW-0472">Membrane</keyword>